<dbReference type="PROSITE" id="PS51257">
    <property type="entry name" value="PROKAR_LIPOPROTEIN"/>
    <property type="match status" value="1"/>
</dbReference>
<protein>
    <submittedName>
        <fullName evidence="2">Uncharacterized protein</fullName>
    </submittedName>
</protein>
<sequence>MRRLGSGVGVATVAAVAVVVVAGCAASSPAPRSDVVPSPPASAAPPESGDAVAWADDYCGAMSELVRSVSSMPSVDASSPRRASETSGELLDVMVTGLERTLDRLGGLGAPPVAEAERLRRDAVERYSDIRDRAQDVRDELAAAEGPEARLDAVSAVSAPLDDIGGLNLLEGFETVPALDRASGEAPSCLRLTGPETGGTPRFATPGS</sequence>
<keyword evidence="3" id="KW-1185">Reference proteome</keyword>
<accession>A0A1V9A6U8</accession>
<proteinExistence type="predicted"/>
<feature type="region of interest" description="Disordered" evidence="1">
    <location>
        <begin position="28"/>
        <end position="50"/>
    </location>
</feature>
<dbReference type="AlphaFoldDB" id="A0A1V9A6U8"/>
<dbReference type="RefSeq" id="WP_081191853.1">
    <property type="nucleotide sequence ID" value="NZ_MWIH01000005.1"/>
</dbReference>
<organism evidence="2 3">
    <name type="scientific">Saccharomonospora piscinae</name>
    <dbReference type="NCBI Taxonomy" id="687388"/>
    <lineage>
        <taxon>Bacteria</taxon>
        <taxon>Bacillati</taxon>
        <taxon>Actinomycetota</taxon>
        <taxon>Actinomycetes</taxon>
        <taxon>Pseudonocardiales</taxon>
        <taxon>Pseudonocardiaceae</taxon>
        <taxon>Saccharomonospora</taxon>
    </lineage>
</organism>
<evidence type="ECO:0000256" key="1">
    <source>
        <dbReference type="SAM" id="MobiDB-lite"/>
    </source>
</evidence>
<dbReference type="STRING" id="1962155.B1813_12055"/>
<evidence type="ECO:0000313" key="3">
    <source>
        <dbReference type="Proteomes" id="UP000192591"/>
    </source>
</evidence>
<reference evidence="2 3" key="1">
    <citation type="submission" date="2017-02" db="EMBL/GenBank/DDBJ databases">
        <title>Draft genome of Saccharomonospora sp. 154.</title>
        <authorList>
            <person name="Alonso-Carmona G.S."/>
            <person name="De La Haba R."/>
            <person name="Vera-Gargallo B."/>
            <person name="Sandoval-Trujillo A.H."/>
            <person name="Ramirez-Duran N."/>
            <person name="Ventosa A."/>
        </authorList>
    </citation>
    <scope>NUCLEOTIDE SEQUENCE [LARGE SCALE GENOMIC DNA]</scope>
    <source>
        <strain evidence="2 3">LRS4.154</strain>
    </source>
</reference>
<dbReference type="EMBL" id="MWIH01000005">
    <property type="protein sequence ID" value="OQO92857.1"/>
    <property type="molecule type" value="Genomic_DNA"/>
</dbReference>
<name>A0A1V9A6U8_SACPI</name>
<comment type="caution">
    <text evidence="2">The sequence shown here is derived from an EMBL/GenBank/DDBJ whole genome shotgun (WGS) entry which is preliminary data.</text>
</comment>
<dbReference type="Proteomes" id="UP000192591">
    <property type="component" value="Unassembled WGS sequence"/>
</dbReference>
<feature type="region of interest" description="Disordered" evidence="1">
    <location>
        <begin position="185"/>
        <end position="208"/>
    </location>
</feature>
<gene>
    <name evidence="2" type="ORF">B1813_12055</name>
</gene>
<evidence type="ECO:0000313" key="2">
    <source>
        <dbReference type="EMBL" id="OQO92857.1"/>
    </source>
</evidence>